<gene>
    <name evidence="2" type="ORF">H1D41_12200</name>
</gene>
<dbReference type="Proteomes" id="UP000640583">
    <property type="component" value="Unassembled WGS sequence"/>
</dbReference>
<keyword evidence="1" id="KW-0472">Membrane</keyword>
<keyword evidence="3" id="KW-1185">Reference proteome</keyword>
<sequence>MTLIDRLPLSYVAIVAFALGLAPFRPMPHLVEKLMMLGAGTLTQPVDIFDLAMHGLPVVLLIVKLALCLRTPRG</sequence>
<organism evidence="2 3">
    <name type="scientific">Halocynthiibacter styelae</name>
    <dbReference type="NCBI Taxonomy" id="2761955"/>
    <lineage>
        <taxon>Bacteria</taxon>
        <taxon>Pseudomonadati</taxon>
        <taxon>Pseudomonadota</taxon>
        <taxon>Alphaproteobacteria</taxon>
        <taxon>Rhodobacterales</taxon>
        <taxon>Paracoccaceae</taxon>
        <taxon>Halocynthiibacter</taxon>
    </lineage>
</organism>
<dbReference type="AlphaFoldDB" id="A0A8J7IP07"/>
<dbReference type="EMBL" id="JADCKQ010000009">
    <property type="protein sequence ID" value="MBI1494401.1"/>
    <property type="molecule type" value="Genomic_DNA"/>
</dbReference>
<evidence type="ECO:0000256" key="1">
    <source>
        <dbReference type="SAM" id="Phobius"/>
    </source>
</evidence>
<feature type="transmembrane region" description="Helical" evidence="1">
    <location>
        <begin position="7"/>
        <end position="28"/>
    </location>
</feature>
<keyword evidence="1" id="KW-1133">Transmembrane helix</keyword>
<feature type="transmembrane region" description="Helical" evidence="1">
    <location>
        <begin position="48"/>
        <end position="69"/>
    </location>
</feature>
<dbReference type="RefSeq" id="WP_228849172.1">
    <property type="nucleotide sequence ID" value="NZ_JADCKQ010000009.1"/>
</dbReference>
<comment type="caution">
    <text evidence="2">The sequence shown here is derived from an EMBL/GenBank/DDBJ whole genome shotgun (WGS) entry which is preliminary data.</text>
</comment>
<accession>A0A8J7IP07</accession>
<evidence type="ECO:0000313" key="3">
    <source>
        <dbReference type="Proteomes" id="UP000640583"/>
    </source>
</evidence>
<proteinExistence type="predicted"/>
<keyword evidence="1" id="KW-0812">Transmembrane</keyword>
<reference evidence="2" key="1">
    <citation type="submission" date="2020-10" db="EMBL/GenBank/DDBJ databases">
        <title>Paenihalocynthiibacter styelae gen. nov., sp. nov., isolated from stalked sea squirt Styela clava.</title>
        <authorList>
            <person name="Kim Y.-O."/>
            <person name="Yoon J.-H."/>
        </authorList>
    </citation>
    <scope>NUCLEOTIDE SEQUENCE</scope>
    <source>
        <strain evidence="2">MYP1-1</strain>
    </source>
</reference>
<evidence type="ECO:0000313" key="2">
    <source>
        <dbReference type="EMBL" id="MBI1494401.1"/>
    </source>
</evidence>
<protein>
    <submittedName>
        <fullName evidence="2">RND transporter</fullName>
    </submittedName>
</protein>
<name>A0A8J7IP07_9RHOB</name>